<dbReference type="AlphaFoldDB" id="A0A6M3KZV6"/>
<evidence type="ECO:0000313" key="2">
    <source>
        <dbReference type="EMBL" id="QJA87807.1"/>
    </source>
</evidence>
<name>A0A6M3KZV6_9ZZZZ</name>
<protein>
    <submittedName>
        <fullName evidence="2">Uncharacterized protein</fullName>
    </submittedName>
</protein>
<dbReference type="EMBL" id="MT142733">
    <property type="protein sequence ID" value="QJA87807.1"/>
    <property type="molecule type" value="Genomic_DNA"/>
</dbReference>
<accession>A0A6M3KZV6</accession>
<feature type="compositionally biased region" description="Basic and acidic residues" evidence="1">
    <location>
        <begin position="42"/>
        <end position="68"/>
    </location>
</feature>
<reference evidence="2" key="1">
    <citation type="submission" date="2020-03" db="EMBL/GenBank/DDBJ databases">
        <title>The deep terrestrial virosphere.</title>
        <authorList>
            <person name="Holmfeldt K."/>
            <person name="Nilsson E."/>
            <person name="Simone D."/>
            <person name="Lopez-Fernandez M."/>
            <person name="Wu X."/>
            <person name="de Brujin I."/>
            <person name="Lundin D."/>
            <person name="Andersson A."/>
            <person name="Bertilsson S."/>
            <person name="Dopson M."/>
        </authorList>
    </citation>
    <scope>NUCLEOTIDE SEQUENCE</scope>
    <source>
        <strain evidence="2">MM415B02892</strain>
    </source>
</reference>
<feature type="region of interest" description="Disordered" evidence="1">
    <location>
        <begin position="40"/>
        <end position="68"/>
    </location>
</feature>
<evidence type="ECO:0000256" key="1">
    <source>
        <dbReference type="SAM" id="MobiDB-lite"/>
    </source>
</evidence>
<gene>
    <name evidence="2" type="ORF">MM415B02892_0016</name>
</gene>
<sequence>MDTKAGTVPMQCTHCRRTAEFSPLRLGKICGNCHTGKWIPKKPKETVDERPDRQRVDEGVRTEQAESQ</sequence>
<proteinExistence type="predicted"/>
<organism evidence="2">
    <name type="scientific">viral metagenome</name>
    <dbReference type="NCBI Taxonomy" id="1070528"/>
    <lineage>
        <taxon>unclassified sequences</taxon>
        <taxon>metagenomes</taxon>
        <taxon>organismal metagenomes</taxon>
    </lineage>
</organism>